<sequence>METVENMKVEEPEGEVGSTNEEFKEIDVTERSETQTGTSDVKTDSNDITNTPDIDSEIEGILVLKCEPCLYRKLDAVATKYCKDCDERYCDPCTLCHTTQKQTKGHFILDIKECLDMKTKCEPCACKQRNTDAIFICKDCDEHLCKECKEFHVSQKETTNMLFARWTPNCFVPPVDQEVTILWLHHIALTLFTINRLKEQTQTGDSYSRDGSSCGILSASDIVADANSNATDHLLCEPCFYQNLDKPATHYCFTCDERYCEKCTKRHKTHRRTEDHNVIDLSLLNPKKCVTVVNTAVKTWKLDISV</sequence>
<keyword evidence="1" id="KW-0863">Zinc-finger</keyword>
<evidence type="ECO:0000313" key="4">
    <source>
        <dbReference type="EMBL" id="CAG2243041.1"/>
    </source>
</evidence>
<dbReference type="EMBL" id="CAJPWZ010002690">
    <property type="protein sequence ID" value="CAG2243041.1"/>
    <property type="molecule type" value="Genomic_DNA"/>
</dbReference>
<evidence type="ECO:0000256" key="2">
    <source>
        <dbReference type="SAM" id="MobiDB-lite"/>
    </source>
</evidence>
<evidence type="ECO:0000256" key="1">
    <source>
        <dbReference type="PROSITE-ProRule" id="PRU00024"/>
    </source>
</evidence>
<organism evidence="4 5">
    <name type="scientific">Mytilus edulis</name>
    <name type="common">Blue mussel</name>
    <dbReference type="NCBI Taxonomy" id="6550"/>
    <lineage>
        <taxon>Eukaryota</taxon>
        <taxon>Metazoa</taxon>
        <taxon>Spiralia</taxon>
        <taxon>Lophotrochozoa</taxon>
        <taxon>Mollusca</taxon>
        <taxon>Bivalvia</taxon>
        <taxon>Autobranchia</taxon>
        <taxon>Pteriomorphia</taxon>
        <taxon>Mytilida</taxon>
        <taxon>Mytiloidea</taxon>
        <taxon>Mytilidae</taxon>
        <taxon>Mytilinae</taxon>
        <taxon>Mytilus</taxon>
    </lineage>
</organism>
<dbReference type="Proteomes" id="UP000683360">
    <property type="component" value="Unassembled WGS sequence"/>
</dbReference>
<proteinExistence type="predicted"/>
<name>A0A8S3UB51_MYTED</name>
<keyword evidence="1" id="KW-0862">Zinc</keyword>
<gene>
    <name evidence="4" type="ORF">MEDL_55206</name>
</gene>
<evidence type="ECO:0000313" key="5">
    <source>
        <dbReference type="Proteomes" id="UP000683360"/>
    </source>
</evidence>
<feature type="compositionally biased region" description="Basic and acidic residues" evidence="2">
    <location>
        <begin position="21"/>
        <end position="33"/>
    </location>
</feature>
<feature type="domain" description="B box-type" evidence="3">
    <location>
        <begin position="231"/>
        <end position="281"/>
    </location>
</feature>
<evidence type="ECO:0000259" key="3">
    <source>
        <dbReference type="PROSITE" id="PS50119"/>
    </source>
</evidence>
<dbReference type="OrthoDB" id="6065484at2759"/>
<protein>
    <recommendedName>
        <fullName evidence="3">B box-type domain-containing protein</fullName>
    </recommendedName>
</protein>
<dbReference type="GO" id="GO:0008270">
    <property type="term" value="F:zinc ion binding"/>
    <property type="evidence" value="ECO:0007669"/>
    <property type="project" value="UniProtKB-KW"/>
</dbReference>
<dbReference type="AlphaFoldDB" id="A0A8S3UB51"/>
<dbReference type="InterPro" id="IPR000315">
    <property type="entry name" value="Znf_B-box"/>
</dbReference>
<feature type="compositionally biased region" description="Polar residues" evidence="2">
    <location>
        <begin position="34"/>
        <end position="50"/>
    </location>
</feature>
<feature type="region of interest" description="Disordered" evidence="2">
    <location>
        <begin position="1"/>
        <end position="50"/>
    </location>
</feature>
<accession>A0A8S3UB51</accession>
<feature type="compositionally biased region" description="Basic and acidic residues" evidence="2">
    <location>
        <begin position="1"/>
        <end position="11"/>
    </location>
</feature>
<keyword evidence="5" id="KW-1185">Reference proteome</keyword>
<dbReference type="PROSITE" id="PS50119">
    <property type="entry name" value="ZF_BBOX"/>
    <property type="match status" value="1"/>
</dbReference>
<reference evidence="4" key="1">
    <citation type="submission" date="2021-03" db="EMBL/GenBank/DDBJ databases">
        <authorList>
            <person name="Bekaert M."/>
        </authorList>
    </citation>
    <scope>NUCLEOTIDE SEQUENCE</scope>
</reference>
<comment type="caution">
    <text evidence="4">The sequence shown here is derived from an EMBL/GenBank/DDBJ whole genome shotgun (WGS) entry which is preliminary data.</text>
</comment>
<dbReference type="Gene3D" id="4.10.830.40">
    <property type="match status" value="2"/>
</dbReference>
<keyword evidence="1" id="KW-0479">Metal-binding</keyword>